<feature type="region of interest" description="Disordered" evidence="1">
    <location>
        <begin position="68"/>
        <end position="108"/>
    </location>
</feature>
<dbReference type="EMBL" id="KQ965733">
    <property type="protein sequence ID" value="KXS21326.1"/>
    <property type="molecule type" value="Genomic_DNA"/>
</dbReference>
<dbReference type="Proteomes" id="UP000070544">
    <property type="component" value="Unassembled WGS sequence"/>
</dbReference>
<organism evidence="2 3">
    <name type="scientific">Gonapodya prolifera (strain JEL478)</name>
    <name type="common">Monoblepharis prolifera</name>
    <dbReference type="NCBI Taxonomy" id="1344416"/>
    <lineage>
        <taxon>Eukaryota</taxon>
        <taxon>Fungi</taxon>
        <taxon>Fungi incertae sedis</taxon>
        <taxon>Chytridiomycota</taxon>
        <taxon>Chytridiomycota incertae sedis</taxon>
        <taxon>Monoblepharidomycetes</taxon>
        <taxon>Monoblepharidales</taxon>
        <taxon>Gonapodyaceae</taxon>
        <taxon>Gonapodya</taxon>
    </lineage>
</organism>
<keyword evidence="3" id="KW-1185">Reference proteome</keyword>
<evidence type="ECO:0000256" key="1">
    <source>
        <dbReference type="SAM" id="MobiDB-lite"/>
    </source>
</evidence>
<gene>
    <name evidence="2" type="ORF">M427DRAFT_66058</name>
</gene>
<dbReference type="OrthoDB" id="10683411at2759"/>
<accession>A0A139AX58</accession>
<name>A0A139AX58_GONPJ</name>
<feature type="region of interest" description="Disordered" evidence="1">
    <location>
        <begin position="1"/>
        <end position="40"/>
    </location>
</feature>
<feature type="compositionally biased region" description="Low complexity" evidence="1">
    <location>
        <begin position="8"/>
        <end position="32"/>
    </location>
</feature>
<dbReference type="AlphaFoldDB" id="A0A139AX58"/>
<evidence type="ECO:0000313" key="2">
    <source>
        <dbReference type="EMBL" id="KXS21326.1"/>
    </source>
</evidence>
<feature type="region of interest" description="Disordered" evidence="1">
    <location>
        <begin position="139"/>
        <end position="160"/>
    </location>
</feature>
<proteinExistence type="predicted"/>
<reference evidence="2 3" key="1">
    <citation type="journal article" date="2015" name="Genome Biol. Evol.">
        <title>Phylogenomic analyses indicate that early fungi evolved digesting cell walls of algal ancestors of land plants.</title>
        <authorList>
            <person name="Chang Y."/>
            <person name="Wang S."/>
            <person name="Sekimoto S."/>
            <person name="Aerts A.L."/>
            <person name="Choi C."/>
            <person name="Clum A."/>
            <person name="LaButti K.M."/>
            <person name="Lindquist E.A."/>
            <person name="Yee Ngan C."/>
            <person name="Ohm R.A."/>
            <person name="Salamov A.A."/>
            <person name="Grigoriev I.V."/>
            <person name="Spatafora J.W."/>
            <person name="Berbee M.L."/>
        </authorList>
    </citation>
    <scope>NUCLEOTIDE SEQUENCE [LARGE SCALE GENOMIC DNA]</scope>
    <source>
        <strain evidence="2 3">JEL478</strain>
    </source>
</reference>
<evidence type="ECO:0000313" key="3">
    <source>
        <dbReference type="Proteomes" id="UP000070544"/>
    </source>
</evidence>
<feature type="compositionally biased region" description="Basic and acidic residues" evidence="1">
    <location>
        <begin position="451"/>
        <end position="466"/>
    </location>
</feature>
<sequence>MPANARLSPRSTRAPPSTSPSPSSGQSPSDGNSDTDEEAHVLFEGHGSRIRLAYLFLYSGVEPRNYTVITAANPPPTDGTSERAKATSMSDMDRSRKSHPTFPSTELGVHAASRSDFVELEHPNPVKIVPHSNSFSFFSTEDSRPSSGLTEPSRSDSSNSDLKLSRFMYKSPSPQPIVTNTGSSQNLLNFRKSDARLTPLSVSTAVVGSLVKSTAIDTIPSGKVPPNSTLQNDGDLFWVKSGKGTLFCVGLLPVRDTRAEAPQHPKVPPVDGQDWLGDSDSDYSSGADTHWGEEALHHLRSSQSSLLSTGRKAPDAEERMLGIRLYPDIPYSFLKARSESPSQRSSYPASPLTNGTAFFTSVPPSGCVRPTAYRHKSFQVVPPPPTTQSNVRTCVADDGKAPGRQNRCHRGGNGSAPGIENRERRASYDSATIIFRDESEDESGTVAGSPKKSERDEAEQKGESIKMHGWRKRLPREEIGGVKARTSGQGGTAKS</sequence>
<feature type="compositionally biased region" description="Basic and acidic residues" evidence="1">
    <location>
        <begin position="80"/>
        <end position="95"/>
    </location>
</feature>
<feature type="region of interest" description="Disordered" evidence="1">
    <location>
        <begin position="397"/>
        <end position="495"/>
    </location>
</feature>
<protein>
    <submittedName>
        <fullName evidence="2">Uncharacterized protein</fullName>
    </submittedName>
</protein>